<proteinExistence type="predicted"/>
<dbReference type="AlphaFoldDB" id="A0AAE0YYP6"/>
<evidence type="ECO:0000313" key="2">
    <source>
        <dbReference type="Proteomes" id="UP001283361"/>
    </source>
</evidence>
<dbReference type="Proteomes" id="UP001283361">
    <property type="component" value="Unassembled WGS sequence"/>
</dbReference>
<sequence>SRSFSRRSSPNTDWHHNVGADLCHGDYRQIQIDTIASEQIFSTEIIAKHRLAP</sequence>
<feature type="non-terminal residue" evidence="1">
    <location>
        <position position="1"/>
    </location>
</feature>
<organism evidence="1 2">
    <name type="scientific">Elysia crispata</name>
    <name type="common">lettuce slug</name>
    <dbReference type="NCBI Taxonomy" id="231223"/>
    <lineage>
        <taxon>Eukaryota</taxon>
        <taxon>Metazoa</taxon>
        <taxon>Spiralia</taxon>
        <taxon>Lophotrochozoa</taxon>
        <taxon>Mollusca</taxon>
        <taxon>Gastropoda</taxon>
        <taxon>Heterobranchia</taxon>
        <taxon>Euthyneura</taxon>
        <taxon>Panpulmonata</taxon>
        <taxon>Sacoglossa</taxon>
        <taxon>Placobranchoidea</taxon>
        <taxon>Plakobranchidae</taxon>
        <taxon>Elysia</taxon>
    </lineage>
</organism>
<gene>
    <name evidence="1" type="ORF">RRG08_062171</name>
</gene>
<keyword evidence="2" id="KW-1185">Reference proteome</keyword>
<protein>
    <submittedName>
        <fullName evidence="1">Uncharacterized protein</fullName>
    </submittedName>
</protein>
<accession>A0AAE0YYP6</accession>
<dbReference type="EMBL" id="JAWDGP010005094">
    <property type="protein sequence ID" value="KAK3759639.1"/>
    <property type="molecule type" value="Genomic_DNA"/>
</dbReference>
<reference evidence="1" key="1">
    <citation type="journal article" date="2023" name="G3 (Bethesda)">
        <title>A reference genome for the long-term kleptoplast-retaining sea slug Elysia crispata morphotype clarki.</title>
        <authorList>
            <person name="Eastman K.E."/>
            <person name="Pendleton A.L."/>
            <person name="Shaikh M.A."/>
            <person name="Suttiyut T."/>
            <person name="Ogas R."/>
            <person name="Tomko P."/>
            <person name="Gavelis G."/>
            <person name="Widhalm J.R."/>
            <person name="Wisecaver J.H."/>
        </authorList>
    </citation>
    <scope>NUCLEOTIDE SEQUENCE</scope>
    <source>
        <strain evidence="1">ECLA1</strain>
    </source>
</reference>
<comment type="caution">
    <text evidence="1">The sequence shown here is derived from an EMBL/GenBank/DDBJ whole genome shotgun (WGS) entry which is preliminary data.</text>
</comment>
<name>A0AAE0YYP6_9GAST</name>
<evidence type="ECO:0000313" key="1">
    <source>
        <dbReference type="EMBL" id="KAK3759639.1"/>
    </source>
</evidence>